<keyword evidence="1" id="KW-0812">Transmembrane</keyword>
<keyword evidence="1" id="KW-1133">Transmembrane helix</keyword>
<evidence type="ECO:0000313" key="2">
    <source>
        <dbReference type="EMBL" id="PWA71930.1"/>
    </source>
</evidence>
<proteinExistence type="predicted"/>
<feature type="transmembrane region" description="Helical" evidence="1">
    <location>
        <begin position="185"/>
        <end position="212"/>
    </location>
</feature>
<dbReference type="PANTHER" id="PTHR35307:SF8">
    <property type="entry name" value="GUSTATORY RECEPTOR"/>
    <property type="match status" value="1"/>
</dbReference>
<evidence type="ECO:0000313" key="3">
    <source>
        <dbReference type="Proteomes" id="UP000245207"/>
    </source>
</evidence>
<comment type="caution">
    <text evidence="2">The sequence shown here is derived from an EMBL/GenBank/DDBJ whole genome shotgun (WGS) entry which is preliminary data.</text>
</comment>
<dbReference type="PANTHER" id="PTHR35307">
    <property type="entry name" value="PROTEIN, PUTATIVE-RELATED"/>
    <property type="match status" value="1"/>
</dbReference>
<sequence length="442" mass="50608">MVYNELGVLNSVKNHDVGTHKVPSNDYGEGVGNEEDEVYEDVEDEADNEMEQVTKLANLAFMCTIMLNMMPSQASKDNKTLFTNVIVTLLMQSIVMLESVSHNLTYKYGSAHKRSLIFILWTQSIGVVVGAIAPMFRCFSVLSFKFVAKNNFKVKKYLTQKLYDWKQNHTPYLSTRVVLYNLKNIFLSLCIGFQIVLVILCKVIWLFSLVVLKLVAYCFKSLEAKLFTLPINKINEDLSSLMKSVGEGLSYTYFVEESLNPLSEYVNIQKAAMTLWDEVENNHMWLKNILSSDTFEGKTTILILKWFADKAKEIFIEIINRGIMAQDRIPLEIIAYDSMYRITETVLFRHRSNTQRLSIEQLFALLNAMIADILSACFTNIQQGISMKYEENVIENCEASQAESISAIMAFNSANNCSMLSLYVLVRSLNKTVYVIRYNQKR</sequence>
<feature type="transmembrane region" description="Helical" evidence="1">
    <location>
        <begin position="81"/>
        <end position="104"/>
    </location>
</feature>
<dbReference type="EMBL" id="PKPP01002997">
    <property type="protein sequence ID" value="PWA71930.1"/>
    <property type="molecule type" value="Genomic_DNA"/>
</dbReference>
<organism evidence="2 3">
    <name type="scientific">Artemisia annua</name>
    <name type="common">Sweet wormwood</name>
    <dbReference type="NCBI Taxonomy" id="35608"/>
    <lineage>
        <taxon>Eukaryota</taxon>
        <taxon>Viridiplantae</taxon>
        <taxon>Streptophyta</taxon>
        <taxon>Embryophyta</taxon>
        <taxon>Tracheophyta</taxon>
        <taxon>Spermatophyta</taxon>
        <taxon>Magnoliopsida</taxon>
        <taxon>eudicotyledons</taxon>
        <taxon>Gunneridae</taxon>
        <taxon>Pentapetalae</taxon>
        <taxon>asterids</taxon>
        <taxon>campanulids</taxon>
        <taxon>Asterales</taxon>
        <taxon>Asteraceae</taxon>
        <taxon>Asteroideae</taxon>
        <taxon>Anthemideae</taxon>
        <taxon>Artemisiinae</taxon>
        <taxon>Artemisia</taxon>
    </lineage>
</organism>
<dbReference type="Proteomes" id="UP000245207">
    <property type="component" value="Unassembled WGS sequence"/>
</dbReference>
<reference evidence="2 3" key="1">
    <citation type="journal article" date="2018" name="Mol. Plant">
        <title>The genome of Artemisia annua provides insight into the evolution of Asteraceae family and artemisinin biosynthesis.</title>
        <authorList>
            <person name="Shen Q."/>
            <person name="Zhang L."/>
            <person name="Liao Z."/>
            <person name="Wang S."/>
            <person name="Yan T."/>
            <person name="Shi P."/>
            <person name="Liu M."/>
            <person name="Fu X."/>
            <person name="Pan Q."/>
            <person name="Wang Y."/>
            <person name="Lv Z."/>
            <person name="Lu X."/>
            <person name="Zhang F."/>
            <person name="Jiang W."/>
            <person name="Ma Y."/>
            <person name="Chen M."/>
            <person name="Hao X."/>
            <person name="Li L."/>
            <person name="Tang Y."/>
            <person name="Lv G."/>
            <person name="Zhou Y."/>
            <person name="Sun X."/>
            <person name="Brodelius P.E."/>
            <person name="Rose J.K.C."/>
            <person name="Tang K."/>
        </authorList>
    </citation>
    <scope>NUCLEOTIDE SEQUENCE [LARGE SCALE GENOMIC DNA]</scope>
    <source>
        <strain evidence="3">cv. Huhao1</strain>
        <tissue evidence="2">Leaf</tissue>
    </source>
</reference>
<evidence type="ECO:0000256" key="1">
    <source>
        <dbReference type="SAM" id="Phobius"/>
    </source>
</evidence>
<protein>
    <submittedName>
        <fullName evidence="2">Uncharacterized protein</fullName>
    </submittedName>
</protein>
<keyword evidence="3" id="KW-1185">Reference proteome</keyword>
<gene>
    <name evidence="2" type="ORF">CTI12_AA273840</name>
</gene>
<feature type="transmembrane region" description="Helical" evidence="1">
    <location>
        <begin position="116"/>
        <end position="136"/>
    </location>
</feature>
<name>A0A2U1NEP6_ARTAN</name>
<dbReference type="AlphaFoldDB" id="A0A2U1NEP6"/>
<accession>A0A2U1NEP6</accession>
<keyword evidence="1" id="KW-0472">Membrane</keyword>